<gene>
    <name evidence="1" type="ORF">METZ01_LOCUS517659</name>
</gene>
<dbReference type="AlphaFoldDB" id="A0A383F8S3"/>
<name>A0A383F8S3_9ZZZZ</name>
<organism evidence="1">
    <name type="scientific">marine metagenome</name>
    <dbReference type="NCBI Taxonomy" id="408172"/>
    <lineage>
        <taxon>unclassified sequences</taxon>
        <taxon>metagenomes</taxon>
        <taxon>ecological metagenomes</taxon>
    </lineage>
</organism>
<accession>A0A383F8S3</accession>
<sequence>MSECPRCNENGIIVHFTDPADDKVMNQVIVPWALVEKVLSEHLDEAINNLIDVGSLD</sequence>
<protein>
    <submittedName>
        <fullName evidence="1">Uncharacterized protein</fullName>
    </submittedName>
</protein>
<dbReference type="EMBL" id="UINC01232020">
    <property type="protein sequence ID" value="SVE64805.1"/>
    <property type="molecule type" value="Genomic_DNA"/>
</dbReference>
<reference evidence="1" key="1">
    <citation type="submission" date="2018-05" db="EMBL/GenBank/DDBJ databases">
        <authorList>
            <person name="Lanie J.A."/>
            <person name="Ng W.-L."/>
            <person name="Kazmierczak K.M."/>
            <person name="Andrzejewski T.M."/>
            <person name="Davidsen T.M."/>
            <person name="Wayne K.J."/>
            <person name="Tettelin H."/>
            <person name="Glass J.I."/>
            <person name="Rusch D."/>
            <person name="Podicherti R."/>
            <person name="Tsui H.-C.T."/>
            <person name="Winkler M.E."/>
        </authorList>
    </citation>
    <scope>NUCLEOTIDE SEQUENCE</scope>
</reference>
<evidence type="ECO:0000313" key="1">
    <source>
        <dbReference type="EMBL" id="SVE64805.1"/>
    </source>
</evidence>
<proteinExistence type="predicted"/>